<accession>A0ABR4LPA9</accession>
<organism evidence="2 3">
    <name type="scientific">Aspergillus lucknowensis</name>
    <dbReference type="NCBI Taxonomy" id="176173"/>
    <lineage>
        <taxon>Eukaryota</taxon>
        <taxon>Fungi</taxon>
        <taxon>Dikarya</taxon>
        <taxon>Ascomycota</taxon>
        <taxon>Pezizomycotina</taxon>
        <taxon>Eurotiomycetes</taxon>
        <taxon>Eurotiomycetidae</taxon>
        <taxon>Eurotiales</taxon>
        <taxon>Aspergillaceae</taxon>
        <taxon>Aspergillus</taxon>
        <taxon>Aspergillus subgen. Nidulantes</taxon>
    </lineage>
</organism>
<feature type="transmembrane region" description="Helical" evidence="1">
    <location>
        <begin position="40"/>
        <end position="63"/>
    </location>
</feature>
<feature type="non-terminal residue" evidence="2">
    <location>
        <position position="87"/>
    </location>
</feature>
<evidence type="ECO:0000256" key="1">
    <source>
        <dbReference type="SAM" id="Phobius"/>
    </source>
</evidence>
<keyword evidence="1" id="KW-0812">Transmembrane</keyword>
<reference evidence="2 3" key="1">
    <citation type="submission" date="2024-07" db="EMBL/GenBank/DDBJ databases">
        <title>Section-level genome sequencing and comparative genomics of Aspergillus sections Usti and Cavernicolus.</title>
        <authorList>
            <consortium name="Lawrence Berkeley National Laboratory"/>
            <person name="Nybo J.L."/>
            <person name="Vesth T.C."/>
            <person name="Theobald S."/>
            <person name="Frisvad J.C."/>
            <person name="Larsen T.O."/>
            <person name="Kjaerboelling I."/>
            <person name="Rothschild-Mancinelli K."/>
            <person name="Lyhne E.K."/>
            <person name="Kogle M.E."/>
            <person name="Barry K."/>
            <person name="Clum A."/>
            <person name="Na H."/>
            <person name="Ledsgaard L."/>
            <person name="Lin J."/>
            <person name="Lipzen A."/>
            <person name="Kuo A."/>
            <person name="Riley R."/>
            <person name="Mondo S."/>
            <person name="Labutti K."/>
            <person name="Haridas S."/>
            <person name="Pangalinan J."/>
            <person name="Salamov A.A."/>
            <person name="Simmons B.A."/>
            <person name="Magnuson J.K."/>
            <person name="Chen J."/>
            <person name="Drula E."/>
            <person name="Henrissat B."/>
            <person name="Wiebenga A."/>
            <person name="Lubbers R.J."/>
            <person name="Gomes A.C."/>
            <person name="Macurrencykelacurrency M.R."/>
            <person name="Stajich J."/>
            <person name="Grigoriev I.V."/>
            <person name="Mortensen U.H."/>
            <person name="De Vries R.P."/>
            <person name="Baker S.E."/>
            <person name="Andersen M.R."/>
        </authorList>
    </citation>
    <scope>NUCLEOTIDE SEQUENCE [LARGE SCALE GENOMIC DNA]</scope>
    <source>
        <strain evidence="2 3">CBS 449.75</strain>
    </source>
</reference>
<dbReference type="Proteomes" id="UP001610432">
    <property type="component" value="Unassembled WGS sequence"/>
</dbReference>
<protein>
    <recommendedName>
        <fullName evidence="4">Transmembrane protein</fullName>
    </recommendedName>
</protein>
<name>A0ABR4LPA9_9EURO</name>
<dbReference type="RefSeq" id="XP_070885354.1">
    <property type="nucleotide sequence ID" value="XM_071029315.1"/>
</dbReference>
<gene>
    <name evidence="2" type="ORF">BJX67DRAFT_355555</name>
</gene>
<keyword evidence="3" id="KW-1185">Reference proteome</keyword>
<evidence type="ECO:0000313" key="3">
    <source>
        <dbReference type="Proteomes" id="UP001610432"/>
    </source>
</evidence>
<evidence type="ECO:0000313" key="2">
    <source>
        <dbReference type="EMBL" id="KAL2866375.1"/>
    </source>
</evidence>
<proteinExistence type="predicted"/>
<evidence type="ECO:0008006" key="4">
    <source>
        <dbReference type="Google" id="ProtNLM"/>
    </source>
</evidence>
<comment type="caution">
    <text evidence="2">The sequence shown here is derived from an EMBL/GenBank/DDBJ whole genome shotgun (WGS) entry which is preliminary data.</text>
</comment>
<keyword evidence="1" id="KW-0472">Membrane</keyword>
<sequence>MSFWLNVGVMTDGRVRGVDGRGDGDVIVMVAGRTKEPQRFFSVSFLLFGWLWVWRVSLILVVLKGLVGYSRFIWGMQCNHKSSEVVL</sequence>
<keyword evidence="1" id="KW-1133">Transmembrane helix</keyword>
<dbReference type="GeneID" id="98144387"/>
<dbReference type="EMBL" id="JBFXLQ010000025">
    <property type="protein sequence ID" value="KAL2866375.1"/>
    <property type="molecule type" value="Genomic_DNA"/>
</dbReference>